<dbReference type="EMBL" id="KN822005">
    <property type="protein sequence ID" value="KIM69968.1"/>
    <property type="molecule type" value="Genomic_DNA"/>
</dbReference>
<reference evidence="3" key="2">
    <citation type="submission" date="2015-01" db="EMBL/GenBank/DDBJ databases">
        <title>Evolutionary Origins and Diversification of the Mycorrhizal Mutualists.</title>
        <authorList>
            <consortium name="DOE Joint Genome Institute"/>
            <consortium name="Mycorrhizal Genomics Consortium"/>
            <person name="Kohler A."/>
            <person name="Kuo A."/>
            <person name="Nagy L.G."/>
            <person name="Floudas D."/>
            <person name="Copeland A."/>
            <person name="Barry K.W."/>
            <person name="Cichocki N."/>
            <person name="Veneault-Fourrey C."/>
            <person name="LaButti K."/>
            <person name="Lindquist E.A."/>
            <person name="Lipzen A."/>
            <person name="Lundell T."/>
            <person name="Morin E."/>
            <person name="Murat C."/>
            <person name="Riley R."/>
            <person name="Ohm R."/>
            <person name="Sun H."/>
            <person name="Tunlid A."/>
            <person name="Henrissat B."/>
            <person name="Grigoriev I.V."/>
            <person name="Hibbett D.S."/>
            <person name="Martin F."/>
        </authorList>
    </citation>
    <scope>NUCLEOTIDE SEQUENCE [LARGE SCALE GENOMIC DNA]</scope>
    <source>
        <strain evidence="3">Foug A</strain>
    </source>
</reference>
<accession>A0A0C3A8C2</accession>
<gene>
    <name evidence="2" type="ORF">SCLCIDRAFT_495119</name>
</gene>
<evidence type="ECO:0000313" key="3">
    <source>
        <dbReference type="Proteomes" id="UP000053989"/>
    </source>
</evidence>
<organism evidence="2 3">
    <name type="scientific">Scleroderma citrinum Foug A</name>
    <dbReference type="NCBI Taxonomy" id="1036808"/>
    <lineage>
        <taxon>Eukaryota</taxon>
        <taxon>Fungi</taxon>
        <taxon>Dikarya</taxon>
        <taxon>Basidiomycota</taxon>
        <taxon>Agaricomycotina</taxon>
        <taxon>Agaricomycetes</taxon>
        <taxon>Agaricomycetidae</taxon>
        <taxon>Boletales</taxon>
        <taxon>Sclerodermatineae</taxon>
        <taxon>Sclerodermataceae</taxon>
        <taxon>Scleroderma</taxon>
    </lineage>
</organism>
<feature type="compositionally biased region" description="Polar residues" evidence="1">
    <location>
        <begin position="38"/>
        <end position="74"/>
    </location>
</feature>
<dbReference type="HOGENOM" id="CLU_2279136_0_0_1"/>
<dbReference type="Proteomes" id="UP000053989">
    <property type="component" value="Unassembled WGS sequence"/>
</dbReference>
<name>A0A0C3A8C2_9AGAM</name>
<dbReference type="AlphaFoldDB" id="A0A0C3A8C2"/>
<evidence type="ECO:0000313" key="2">
    <source>
        <dbReference type="EMBL" id="KIM69968.1"/>
    </source>
</evidence>
<feature type="compositionally biased region" description="Low complexity" evidence="1">
    <location>
        <begin position="90"/>
        <end position="102"/>
    </location>
</feature>
<reference evidence="2 3" key="1">
    <citation type="submission" date="2014-04" db="EMBL/GenBank/DDBJ databases">
        <authorList>
            <consortium name="DOE Joint Genome Institute"/>
            <person name="Kuo A."/>
            <person name="Kohler A."/>
            <person name="Nagy L.G."/>
            <person name="Floudas D."/>
            <person name="Copeland A."/>
            <person name="Barry K.W."/>
            <person name="Cichocki N."/>
            <person name="Veneault-Fourrey C."/>
            <person name="LaButti K."/>
            <person name="Lindquist E.A."/>
            <person name="Lipzen A."/>
            <person name="Lundell T."/>
            <person name="Morin E."/>
            <person name="Murat C."/>
            <person name="Sun H."/>
            <person name="Tunlid A."/>
            <person name="Henrissat B."/>
            <person name="Grigoriev I.V."/>
            <person name="Hibbett D.S."/>
            <person name="Martin F."/>
            <person name="Nordberg H.P."/>
            <person name="Cantor M.N."/>
            <person name="Hua S.X."/>
        </authorList>
    </citation>
    <scope>NUCLEOTIDE SEQUENCE [LARGE SCALE GENOMIC DNA]</scope>
    <source>
        <strain evidence="2 3">Foug A</strain>
    </source>
</reference>
<keyword evidence="3" id="KW-1185">Reference proteome</keyword>
<sequence>MYAGSGSFIQATYFSHTIGTDLITSSNVNAYGPRTVNDDNPITSTIDNNPTTDNKSTTTPPMTSMAKATTTTNIDADHHHQHHRRRPPHNDVNGHGGNNVST</sequence>
<dbReference type="InParanoid" id="A0A0C3A8C2"/>
<evidence type="ECO:0000256" key="1">
    <source>
        <dbReference type="SAM" id="MobiDB-lite"/>
    </source>
</evidence>
<proteinExistence type="predicted"/>
<feature type="region of interest" description="Disordered" evidence="1">
    <location>
        <begin position="25"/>
        <end position="102"/>
    </location>
</feature>
<protein>
    <submittedName>
        <fullName evidence="2">Uncharacterized protein</fullName>
    </submittedName>
</protein>